<evidence type="ECO:0000256" key="5">
    <source>
        <dbReference type="ARBA" id="ARBA00023136"/>
    </source>
</evidence>
<keyword evidence="9" id="KW-1185">Reference proteome</keyword>
<feature type="transmembrane region" description="Helical" evidence="6">
    <location>
        <begin position="21"/>
        <end position="44"/>
    </location>
</feature>
<dbReference type="EMBL" id="CP036349">
    <property type="protein sequence ID" value="QDV76076.1"/>
    <property type="molecule type" value="Genomic_DNA"/>
</dbReference>
<protein>
    <submittedName>
        <fullName evidence="8">NnrU protein</fullName>
    </submittedName>
</protein>
<feature type="transmembrane region" description="Helical" evidence="6">
    <location>
        <begin position="90"/>
        <end position="113"/>
    </location>
</feature>
<keyword evidence="4 6" id="KW-1133">Transmembrane helix</keyword>
<dbReference type="Pfam" id="PF07298">
    <property type="entry name" value="NnrU"/>
    <property type="match status" value="1"/>
</dbReference>
<evidence type="ECO:0000256" key="2">
    <source>
        <dbReference type="ARBA" id="ARBA00010631"/>
    </source>
</evidence>
<evidence type="ECO:0000256" key="1">
    <source>
        <dbReference type="ARBA" id="ARBA00004141"/>
    </source>
</evidence>
<dbReference type="KEGG" id="bmei:Spa11_43010"/>
<evidence type="ECO:0000313" key="9">
    <source>
        <dbReference type="Proteomes" id="UP000316426"/>
    </source>
</evidence>
<dbReference type="GO" id="GO:0016020">
    <property type="term" value="C:membrane"/>
    <property type="evidence" value="ECO:0007669"/>
    <property type="project" value="UniProtKB-SubCell"/>
</dbReference>
<dbReference type="Proteomes" id="UP000316426">
    <property type="component" value="Chromosome"/>
</dbReference>
<dbReference type="PANTHER" id="PTHR31040">
    <property type="entry name" value="NURIM"/>
    <property type="match status" value="1"/>
</dbReference>
<organism evidence="8 9">
    <name type="scientific">Botrimarina mediterranea</name>
    <dbReference type="NCBI Taxonomy" id="2528022"/>
    <lineage>
        <taxon>Bacteria</taxon>
        <taxon>Pseudomonadati</taxon>
        <taxon>Planctomycetota</taxon>
        <taxon>Planctomycetia</taxon>
        <taxon>Pirellulales</taxon>
        <taxon>Lacipirellulaceae</taxon>
        <taxon>Botrimarina</taxon>
    </lineage>
</organism>
<evidence type="ECO:0000256" key="6">
    <source>
        <dbReference type="SAM" id="Phobius"/>
    </source>
</evidence>
<feature type="transmembrane region" description="Helical" evidence="6">
    <location>
        <begin position="133"/>
        <end position="158"/>
    </location>
</feature>
<keyword evidence="3 6" id="KW-0812">Transmembrane</keyword>
<sequence length="271" mass="30810">MEVATTIPHRVLTLWTVRRPLGLAVGVAVHLLFAYTVWRLFWFLKEGAGPTADGSLLIDAALALQFAVPHSALLHPSVRRGITQWIPPAFYGLFYTTASCLSLLAVVMCWQTVEPILWKTTGVTQTVCLVAFYLSWLALCYSLHLTGMGHQTGLTPWLAWVRGKPAPRREFKPRGAYRFVRHPVYLSFMGLVWFTPTMTLDHAVLTVIWTVYLFVGSWLKDRRLEFFVGDAYRDYQRRVPGYPLIVYGPLGRRLRPDDNSHSLVEDTQMAA</sequence>
<dbReference type="PANTHER" id="PTHR31040:SF1">
    <property type="entry name" value="NURIM"/>
    <property type="match status" value="1"/>
</dbReference>
<dbReference type="Gene3D" id="1.20.120.1630">
    <property type="match status" value="1"/>
</dbReference>
<feature type="domain" description="NnrU" evidence="7">
    <location>
        <begin position="62"/>
        <end position="237"/>
    </location>
</feature>
<gene>
    <name evidence="8" type="ORF">Spa11_43010</name>
</gene>
<dbReference type="InterPro" id="IPR033580">
    <property type="entry name" value="Nurim-like"/>
</dbReference>
<reference evidence="8 9" key="1">
    <citation type="submission" date="2019-02" db="EMBL/GenBank/DDBJ databases">
        <title>Deep-cultivation of Planctomycetes and their phenomic and genomic characterization uncovers novel biology.</title>
        <authorList>
            <person name="Wiegand S."/>
            <person name="Jogler M."/>
            <person name="Boedeker C."/>
            <person name="Pinto D."/>
            <person name="Vollmers J."/>
            <person name="Rivas-Marin E."/>
            <person name="Kohn T."/>
            <person name="Peeters S.H."/>
            <person name="Heuer A."/>
            <person name="Rast P."/>
            <person name="Oberbeckmann S."/>
            <person name="Bunk B."/>
            <person name="Jeske O."/>
            <person name="Meyerdierks A."/>
            <person name="Storesund J.E."/>
            <person name="Kallscheuer N."/>
            <person name="Luecker S."/>
            <person name="Lage O.M."/>
            <person name="Pohl T."/>
            <person name="Merkel B.J."/>
            <person name="Hornburger P."/>
            <person name="Mueller R.-W."/>
            <person name="Bruemmer F."/>
            <person name="Labrenz M."/>
            <person name="Spormann A.M."/>
            <person name="Op den Camp H."/>
            <person name="Overmann J."/>
            <person name="Amann R."/>
            <person name="Jetten M.S.M."/>
            <person name="Mascher T."/>
            <person name="Medema M.H."/>
            <person name="Devos D.P."/>
            <person name="Kaster A.-K."/>
            <person name="Ovreas L."/>
            <person name="Rohde M."/>
            <person name="Galperin M.Y."/>
            <person name="Jogler C."/>
        </authorList>
    </citation>
    <scope>NUCLEOTIDE SEQUENCE [LARGE SCALE GENOMIC DNA]</scope>
    <source>
        <strain evidence="8 9">Spa11</strain>
    </source>
</reference>
<comment type="similarity">
    <text evidence="2">Belongs to the nurim family.</text>
</comment>
<dbReference type="InterPro" id="IPR009915">
    <property type="entry name" value="NnrU_dom"/>
</dbReference>
<evidence type="ECO:0000256" key="4">
    <source>
        <dbReference type="ARBA" id="ARBA00022989"/>
    </source>
</evidence>
<dbReference type="AlphaFoldDB" id="A0A518KE49"/>
<evidence type="ECO:0000256" key="3">
    <source>
        <dbReference type="ARBA" id="ARBA00022692"/>
    </source>
</evidence>
<comment type="subcellular location">
    <subcellularLocation>
        <location evidence="1">Membrane</location>
        <topology evidence="1">Multi-pass membrane protein</topology>
    </subcellularLocation>
</comment>
<accession>A0A518KE49</accession>
<proteinExistence type="inferred from homology"/>
<keyword evidence="5 6" id="KW-0472">Membrane</keyword>
<dbReference type="RefSeq" id="WP_197529564.1">
    <property type="nucleotide sequence ID" value="NZ_CP036349.1"/>
</dbReference>
<name>A0A518KE49_9BACT</name>
<evidence type="ECO:0000313" key="8">
    <source>
        <dbReference type="EMBL" id="QDV76076.1"/>
    </source>
</evidence>
<evidence type="ECO:0000259" key="7">
    <source>
        <dbReference type="Pfam" id="PF07298"/>
    </source>
</evidence>
<feature type="transmembrane region" description="Helical" evidence="6">
    <location>
        <begin position="202"/>
        <end position="219"/>
    </location>
</feature>